<evidence type="ECO:0000256" key="4">
    <source>
        <dbReference type="ARBA" id="ARBA00023002"/>
    </source>
</evidence>
<sequence length="497" mass="56144">MKSKQSAREAREVEGALPIIGHLHLLGGGNQLLHRTLGAIADKYGPTFNIRLGTRRAFVVSSWEVAKECFTVNDKALASRPKTAAVKHMGYNYAIFGFAPYTPFWREMRKITTLELLSNRRLEMQKDVRSSEINSGITELYGRWVENGGRQPFVVDLIKWLEPMLLNIITMMVAGKRYYGVEADSHEARRCQKALNEFFRLIGIFVASDAIPFLGWLDFDGYVKQMKKTAKDLDFVLGGWLDEHRLNRKLDSKRNKHDFVNVMLSLEEEGKLSGLQYNSDISIKSTCLSMMLGGGNTPAETLTWAISLLLNHPDHLVKLQHELDDKVGKERQVVETDINNLVYLQAVIKETLRLYPAGGPLLGPREAMEDCTVSGYHLKAGTRLIVNVWKIQRDEKVWTDASEFKPERFMGEEHEHVDLRGHQFVLIPFGSGRRSCPGATLAIQVLHLTLARLVHSFDLGLPRGLPIDMTESPGLTMPKKKPLKALLTPRLPSELYG</sequence>
<keyword evidence="3 7" id="KW-0479">Metal-binding</keyword>
<gene>
    <name evidence="10" type="ORF">LSALG_LOCUS10964</name>
</gene>
<accession>A0AA35YCV6</accession>
<keyword evidence="9" id="KW-0472">Membrane</keyword>
<evidence type="ECO:0000256" key="8">
    <source>
        <dbReference type="RuleBase" id="RU000461"/>
    </source>
</evidence>
<dbReference type="FunFam" id="1.10.630.10:FF:000026">
    <property type="entry name" value="Cytochrome P450 82C4"/>
    <property type="match status" value="1"/>
</dbReference>
<keyword evidence="4 8" id="KW-0560">Oxidoreductase</keyword>
<dbReference type="InterPro" id="IPR017972">
    <property type="entry name" value="Cyt_P450_CS"/>
</dbReference>
<dbReference type="InterPro" id="IPR001128">
    <property type="entry name" value="Cyt_P450"/>
</dbReference>
<reference evidence="10" key="1">
    <citation type="submission" date="2023-04" db="EMBL/GenBank/DDBJ databases">
        <authorList>
            <person name="Vijverberg K."/>
            <person name="Xiong W."/>
            <person name="Schranz E."/>
        </authorList>
    </citation>
    <scope>NUCLEOTIDE SEQUENCE</scope>
</reference>
<comment type="similarity">
    <text evidence="8">Belongs to the cytochrome P450 family.</text>
</comment>
<evidence type="ECO:0000256" key="6">
    <source>
        <dbReference type="ARBA" id="ARBA00023033"/>
    </source>
</evidence>
<dbReference type="InterPro" id="IPR050651">
    <property type="entry name" value="Plant_Cytochrome_P450_Monoox"/>
</dbReference>
<dbReference type="Gene3D" id="1.10.630.10">
    <property type="entry name" value="Cytochrome P450"/>
    <property type="match status" value="1"/>
</dbReference>
<keyword evidence="2 7" id="KW-0349">Heme</keyword>
<evidence type="ECO:0000256" key="5">
    <source>
        <dbReference type="ARBA" id="ARBA00023004"/>
    </source>
</evidence>
<keyword evidence="11" id="KW-1185">Reference proteome</keyword>
<dbReference type="InterPro" id="IPR002401">
    <property type="entry name" value="Cyt_P450_E_grp-I"/>
</dbReference>
<keyword evidence="5 7" id="KW-0408">Iron</keyword>
<evidence type="ECO:0000256" key="1">
    <source>
        <dbReference type="ARBA" id="ARBA00001971"/>
    </source>
</evidence>
<keyword evidence="9" id="KW-1133">Transmembrane helix</keyword>
<dbReference type="PANTHER" id="PTHR47947">
    <property type="entry name" value="CYTOCHROME P450 82C3-RELATED"/>
    <property type="match status" value="1"/>
</dbReference>
<dbReference type="GO" id="GO:0020037">
    <property type="term" value="F:heme binding"/>
    <property type="evidence" value="ECO:0007669"/>
    <property type="project" value="InterPro"/>
</dbReference>
<evidence type="ECO:0000313" key="11">
    <source>
        <dbReference type="Proteomes" id="UP001177003"/>
    </source>
</evidence>
<dbReference type="AlphaFoldDB" id="A0AA35YCV6"/>
<dbReference type="CDD" id="cd20654">
    <property type="entry name" value="CYP82"/>
    <property type="match status" value="1"/>
</dbReference>
<dbReference type="GO" id="GO:0005506">
    <property type="term" value="F:iron ion binding"/>
    <property type="evidence" value="ECO:0007669"/>
    <property type="project" value="InterPro"/>
</dbReference>
<dbReference type="EMBL" id="OX465078">
    <property type="protein sequence ID" value="CAI9270662.1"/>
    <property type="molecule type" value="Genomic_DNA"/>
</dbReference>
<evidence type="ECO:0000313" key="10">
    <source>
        <dbReference type="EMBL" id="CAI9270662.1"/>
    </source>
</evidence>
<dbReference type="PRINTS" id="PR00385">
    <property type="entry name" value="P450"/>
</dbReference>
<dbReference type="SUPFAM" id="SSF48264">
    <property type="entry name" value="Cytochrome P450"/>
    <property type="match status" value="1"/>
</dbReference>
<keyword evidence="9" id="KW-0812">Transmembrane</keyword>
<dbReference type="PRINTS" id="PR00463">
    <property type="entry name" value="EP450I"/>
</dbReference>
<dbReference type="PROSITE" id="PS00086">
    <property type="entry name" value="CYTOCHROME_P450"/>
    <property type="match status" value="1"/>
</dbReference>
<comment type="cofactor">
    <cofactor evidence="1 7">
        <name>heme</name>
        <dbReference type="ChEBI" id="CHEBI:30413"/>
    </cofactor>
</comment>
<dbReference type="Proteomes" id="UP001177003">
    <property type="component" value="Chromosome 2"/>
</dbReference>
<dbReference type="GO" id="GO:0004497">
    <property type="term" value="F:monooxygenase activity"/>
    <property type="evidence" value="ECO:0007669"/>
    <property type="project" value="UniProtKB-KW"/>
</dbReference>
<evidence type="ECO:0000256" key="7">
    <source>
        <dbReference type="PIRSR" id="PIRSR602401-1"/>
    </source>
</evidence>
<proteinExistence type="inferred from homology"/>
<evidence type="ECO:0000256" key="2">
    <source>
        <dbReference type="ARBA" id="ARBA00022617"/>
    </source>
</evidence>
<protein>
    <submittedName>
        <fullName evidence="10">Uncharacterized protein</fullName>
    </submittedName>
</protein>
<dbReference type="Pfam" id="PF00067">
    <property type="entry name" value="p450"/>
    <property type="match status" value="1"/>
</dbReference>
<feature type="binding site" description="axial binding residue" evidence="7">
    <location>
        <position position="436"/>
    </location>
    <ligand>
        <name>heme</name>
        <dbReference type="ChEBI" id="CHEBI:30413"/>
    </ligand>
    <ligandPart>
        <name>Fe</name>
        <dbReference type="ChEBI" id="CHEBI:18248"/>
    </ligandPart>
</feature>
<keyword evidence="6 8" id="KW-0503">Monooxygenase</keyword>
<dbReference type="GO" id="GO:0016705">
    <property type="term" value="F:oxidoreductase activity, acting on paired donors, with incorporation or reduction of molecular oxygen"/>
    <property type="evidence" value="ECO:0007669"/>
    <property type="project" value="InterPro"/>
</dbReference>
<name>A0AA35YCV6_LACSI</name>
<dbReference type="PANTHER" id="PTHR47947:SF19">
    <property type="entry name" value="CYTOCHROME P450 82C3-RELATED"/>
    <property type="match status" value="1"/>
</dbReference>
<feature type="transmembrane region" description="Helical" evidence="9">
    <location>
        <begin position="198"/>
        <end position="217"/>
    </location>
</feature>
<dbReference type="InterPro" id="IPR036396">
    <property type="entry name" value="Cyt_P450_sf"/>
</dbReference>
<evidence type="ECO:0000256" key="3">
    <source>
        <dbReference type="ARBA" id="ARBA00022723"/>
    </source>
</evidence>
<evidence type="ECO:0000256" key="9">
    <source>
        <dbReference type="SAM" id="Phobius"/>
    </source>
</evidence>
<organism evidence="10 11">
    <name type="scientific">Lactuca saligna</name>
    <name type="common">Willowleaf lettuce</name>
    <dbReference type="NCBI Taxonomy" id="75948"/>
    <lineage>
        <taxon>Eukaryota</taxon>
        <taxon>Viridiplantae</taxon>
        <taxon>Streptophyta</taxon>
        <taxon>Embryophyta</taxon>
        <taxon>Tracheophyta</taxon>
        <taxon>Spermatophyta</taxon>
        <taxon>Magnoliopsida</taxon>
        <taxon>eudicotyledons</taxon>
        <taxon>Gunneridae</taxon>
        <taxon>Pentapetalae</taxon>
        <taxon>asterids</taxon>
        <taxon>campanulids</taxon>
        <taxon>Asterales</taxon>
        <taxon>Asteraceae</taxon>
        <taxon>Cichorioideae</taxon>
        <taxon>Cichorieae</taxon>
        <taxon>Lactucinae</taxon>
        <taxon>Lactuca</taxon>
    </lineage>
</organism>